<dbReference type="EMBL" id="QKUF01000011">
    <property type="protein sequence ID" value="PZW28054.1"/>
    <property type="molecule type" value="Genomic_DNA"/>
</dbReference>
<keyword evidence="1" id="KW-0175">Coiled coil</keyword>
<feature type="coiled-coil region" evidence="1">
    <location>
        <begin position="918"/>
        <end position="960"/>
    </location>
</feature>
<evidence type="ECO:0000259" key="4">
    <source>
        <dbReference type="Pfam" id="PF20014"/>
    </source>
</evidence>
<gene>
    <name evidence="5" type="ORF">EI42_03432</name>
</gene>
<dbReference type="Proteomes" id="UP000248806">
    <property type="component" value="Unassembled WGS sequence"/>
</dbReference>
<feature type="domain" description="GTPase-associated protein 1 N-terminal" evidence="3">
    <location>
        <begin position="1"/>
        <end position="138"/>
    </location>
</feature>
<dbReference type="AlphaFoldDB" id="A0A326U5T4"/>
<evidence type="ECO:0000256" key="1">
    <source>
        <dbReference type="SAM" id="Coils"/>
    </source>
</evidence>
<feature type="region of interest" description="Disordered" evidence="2">
    <location>
        <begin position="850"/>
        <end position="897"/>
    </location>
</feature>
<organism evidence="5 6">
    <name type="scientific">Thermosporothrix hazakensis</name>
    <dbReference type="NCBI Taxonomy" id="644383"/>
    <lineage>
        <taxon>Bacteria</taxon>
        <taxon>Bacillati</taxon>
        <taxon>Chloroflexota</taxon>
        <taxon>Ktedonobacteria</taxon>
        <taxon>Ktedonobacterales</taxon>
        <taxon>Thermosporotrichaceae</taxon>
        <taxon>Thermosporothrix</taxon>
    </lineage>
</organism>
<dbReference type="OrthoDB" id="167038at2"/>
<feature type="compositionally biased region" description="Polar residues" evidence="2">
    <location>
        <begin position="859"/>
        <end position="897"/>
    </location>
</feature>
<proteinExistence type="predicted"/>
<name>A0A326U5T4_THEHA</name>
<evidence type="ECO:0000313" key="5">
    <source>
        <dbReference type="EMBL" id="PZW28054.1"/>
    </source>
</evidence>
<keyword evidence="6" id="KW-1185">Reference proteome</keyword>
<evidence type="ECO:0000256" key="2">
    <source>
        <dbReference type="SAM" id="MobiDB-lite"/>
    </source>
</evidence>
<evidence type="ECO:0000313" key="6">
    <source>
        <dbReference type="Proteomes" id="UP000248806"/>
    </source>
</evidence>
<accession>A0A326U5T4</accession>
<dbReference type="InterPro" id="IPR045402">
    <property type="entry name" value="GAP1-N2"/>
</dbReference>
<dbReference type="RefSeq" id="WP_111323797.1">
    <property type="nucleotide sequence ID" value="NZ_BIFX01000003.1"/>
</dbReference>
<evidence type="ECO:0000259" key="3">
    <source>
        <dbReference type="Pfam" id="PF20013"/>
    </source>
</evidence>
<reference evidence="5 6" key="1">
    <citation type="submission" date="2018-06" db="EMBL/GenBank/DDBJ databases">
        <title>Genomic Encyclopedia of Archaeal and Bacterial Type Strains, Phase II (KMG-II): from individual species to whole genera.</title>
        <authorList>
            <person name="Goeker M."/>
        </authorList>
    </citation>
    <scope>NUCLEOTIDE SEQUENCE [LARGE SCALE GENOMIC DNA]</scope>
    <source>
        <strain evidence="5 6">ATCC BAA-1881</strain>
    </source>
</reference>
<dbReference type="Pfam" id="PF20014">
    <property type="entry name" value="GAP1-M"/>
    <property type="match status" value="1"/>
</dbReference>
<dbReference type="InterPro" id="IPR045401">
    <property type="entry name" value="GAP1-M"/>
</dbReference>
<dbReference type="Pfam" id="PF20013">
    <property type="entry name" value="GAP1-N2"/>
    <property type="match status" value="1"/>
</dbReference>
<sequence length="1057" mass="122795">MIEQLWYTWSTIGLGGAAGFQIRAASAGLANTRDMHVRQLDKYLRYELPPGVDHYNADLTNTPRCLAWLNADNQRIIVHKAYVGKDGYGRPGVFFCHLLAGVPETFPANAIIELWGSPFWQTAEPEGHTSTELPQLDEELSGVAQGELTQERILDVVDYLPSLIYAFFSLKESQKIYIAARDEQVATLIFGLTQSLPFLLQQDLTFSTYETDIAASPALIIGTDAATPEELPRAFPQTYRSEAGFAINCWKPPVVLPPGEATDYANLVKDCFRKGDISRFEAILLAAQESQVQDKKAFLDFVRVAVSIEKKSLTRNDVLKVLSDIDLASYYLKLPEMQVYLLQEALNDALWWQSYPATFIKQLKQSYGVSKARLQRLEGALDDFAGYIMRYACRCFERRSTSAYWYQLLQMLGIIAPPERNAEPWRALLEHHSAFLSAHGLQAREYCGWGTCLDLLQRWKHLHTDIPLNQIKPWLPFNWIDFYEFLKRGFPESWQCVTLKELLASFSYPNLLGTLIMEHTPVFLQATRELWAQPEKHVTVLRLFQYVVEKTPQYQYLFLTPILQDPTLDQRQLEEVLGCARLTGEQAVEVVKKHDTVLFQFIGLRSVQNIFCLYYSNFLYHWRYPDEKDREILNTLTLCQLTNAKLIQMLNEFQVVDNPRWNTVSTEALKHRIAEDIKLYKKYNLLGQKEYIPWLYDRILMYGIQMDTSEMQARLSIAVESFAPYITGKGKQYDMLYNLASYLGDYYHEKVTSRCFQVFTQCASTYAQEVSKDADLYRRKVEAIMECLLLRFDDTHLQQFDAEILKLFRGDKAAIECYRRVREAQRKNQPEKRWYTNIFKKVTGSIKAISPDRVDKKQPAQSQALQQPGTMSSQPVQQPQAVNSQPMQQSRGMTTGQADEAMVQKVMQFKEIYIEYRLKEIEKEKTKLSRINNKKEYKLLDEEKKRLNRLRDNREKVIRQIVAVHNAVYHDLLRESYLNEVELKIEGEYENLRENKLKKEIKRLASRSARGIIAVEHPDLKDVLYLFLRLRFFEAVMNKYNGSQFITLEQRYSHIIL</sequence>
<feature type="domain" description="GTPase-associated protein 1 middle" evidence="4">
    <location>
        <begin position="159"/>
        <end position="226"/>
    </location>
</feature>
<protein>
    <submittedName>
        <fullName evidence="5">Uncharacterized protein</fullName>
    </submittedName>
</protein>
<comment type="caution">
    <text evidence="5">The sequence shown here is derived from an EMBL/GenBank/DDBJ whole genome shotgun (WGS) entry which is preliminary data.</text>
</comment>